<feature type="domain" description="DUF4136" evidence="2">
    <location>
        <begin position="23"/>
        <end position="190"/>
    </location>
</feature>
<evidence type="ECO:0000313" key="3">
    <source>
        <dbReference type="EMBL" id="GLP97120.1"/>
    </source>
</evidence>
<dbReference type="RefSeq" id="WP_095504414.1">
    <property type="nucleotide sequence ID" value="NZ_BSNC01000005.1"/>
</dbReference>
<feature type="signal peptide" evidence="1">
    <location>
        <begin position="1"/>
        <end position="21"/>
    </location>
</feature>
<dbReference type="EMBL" id="BSNC01000005">
    <property type="protein sequence ID" value="GLP97120.1"/>
    <property type="molecule type" value="Genomic_DNA"/>
</dbReference>
<dbReference type="Proteomes" id="UP001161422">
    <property type="component" value="Unassembled WGS sequence"/>
</dbReference>
<dbReference type="Gene3D" id="3.30.160.670">
    <property type="match status" value="1"/>
</dbReference>
<dbReference type="PROSITE" id="PS51257">
    <property type="entry name" value="PROKAR_LIPOPROTEIN"/>
    <property type="match status" value="1"/>
</dbReference>
<gene>
    <name evidence="3" type="ORF">GCM10007895_24260</name>
</gene>
<organism evidence="3 4">
    <name type="scientific">Paraferrimonas sedimenticola</name>
    <dbReference type="NCBI Taxonomy" id="375674"/>
    <lineage>
        <taxon>Bacteria</taxon>
        <taxon>Pseudomonadati</taxon>
        <taxon>Pseudomonadota</taxon>
        <taxon>Gammaproteobacteria</taxon>
        <taxon>Alteromonadales</taxon>
        <taxon>Ferrimonadaceae</taxon>
        <taxon>Paraferrimonas</taxon>
    </lineage>
</organism>
<dbReference type="Pfam" id="PF13590">
    <property type="entry name" value="DUF4136"/>
    <property type="match status" value="1"/>
</dbReference>
<keyword evidence="1" id="KW-0732">Signal</keyword>
<reference evidence="3" key="1">
    <citation type="journal article" date="2014" name="Int. J. Syst. Evol. Microbiol.">
        <title>Complete genome sequence of Corynebacterium casei LMG S-19264T (=DSM 44701T), isolated from a smear-ripened cheese.</title>
        <authorList>
            <consortium name="US DOE Joint Genome Institute (JGI-PGF)"/>
            <person name="Walter F."/>
            <person name="Albersmeier A."/>
            <person name="Kalinowski J."/>
            <person name="Ruckert C."/>
        </authorList>
    </citation>
    <scope>NUCLEOTIDE SEQUENCE</scope>
    <source>
        <strain evidence="3">NBRC 101628</strain>
    </source>
</reference>
<dbReference type="AlphaFoldDB" id="A0AA37W186"/>
<comment type="caution">
    <text evidence="3">The sequence shown here is derived from an EMBL/GenBank/DDBJ whole genome shotgun (WGS) entry which is preliminary data.</text>
</comment>
<protein>
    <recommendedName>
        <fullName evidence="2">DUF4136 domain-containing protein</fullName>
    </recommendedName>
</protein>
<evidence type="ECO:0000259" key="2">
    <source>
        <dbReference type="Pfam" id="PF13590"/>
    </source>
</evidence>
<proteinExistence type="predicted"/>
<dbReference type="InterPro" id="IPR025411">
    <property type="entry name" value="DUF4136"/>
</dbReference>
<keyword evidence="4" id="KW-1185">Reference proteome</keyword>
<evidence type="ECO:0000256" key="1">
    <source>
        <dbReference type="SAM" id="SignalP"/>
    </source>
</evidence>
<sequence length="195" mass="22183">MRNLIIGLMALALAACSTVQTEFDYNPEVDFSQYKTYAWVEVTEEDAEEGADTYHMDGLTDERIRRSVDANMAARGFTKASPEEADLLVNYLTKLEKKVNIDTFHNNYGYHPFYDPYWGYYGGYAGPSRSTTRVREYQKGTLIIDLIDNKEDKLVWRGALADTVRQQESPEQREAGINSAVLEILQNYPPQSGAQ</sequence>
<feature type="chain" id="PRO_5041383884" description="DUF4136 domain-containing protein" evidence="1">
    <location>
        <begin position="22"/>
        <end position="195"/>
    </location>
</feature>
<evidence type="ECO:0000313" key="4">
    <source>
        <dbReference type="Proteomes" id="UP001161422"/>
    </source>
</evidence>
<reference evidence="3" key="2">
    <citation type="submission" date="2023-01" db="EMBL/GenBank/DDBJ databases">
        <title>Draft genome sequence of Paraferrimonas sedimenticola strain NBRC 101628.</title>
        <authorList>
            <person name="Sun Q."/>
            <person name="Mori K."/>
        </authorList>
    </citation>
    <scope>NUCLEOTIDE SEQUENCE</scope>
    <source>
        <strain evidence="3">NBRC 101628</strain>
    </source>
</reference>
<name>A0AA37W186_9GAMM</name>
<accession>A0AA37W186</accession>